<comment type="caution">
    <text evidence="1">The sequence shown here is derived from an EMBL/GenBank/DDBJ whole genome shotgun (WGS) entry which is preliminary data.</text>
</comment>
<dbReference type="Proteomes" id="UP000319728">
    <property type="component" value="Unassembled WGS sequence"/>
</dbReference>
<dbReference type="RefSeq" id="WP_145818756.1">
    <property type="nucleotide sequence ID" value="NZ_AP023438.1"/>
</dbReference>
<dbReference type="OrthoDB" id="5194255at2"/>
<dbReference type="AlphaFoldDB" id="A0A562WIF5"/>
<keyword evidence="2" id="KW-1185">Reference proteome</keyword>
<name>A0A562WIF5_9ACTN</name>
<sequence length="157" mass="16226">MRHRKLTALAALAVIFAGAQPAHAASNLVDGSITAGGSVCTWTNGRTSANPPSTLTIDRTSINPPGGNLQCGSGTTVTLNNSPTVTFNDSNATATGDAVDVSVSLIGITCRYRVSNAVFTRQGTTRDYVGGPYTASRVSGFLCPSTTTIDQARLSFR</sequence>
<proteinExistence type="predicted"/>
<evidence type="ECO:0000313" key="2">
    <source>
        <dbReference type="Proteomes" id="UP000319728"/>
    </source>
</evidence>
<gene>
    <name evidence="1" type="ORF">JD81_03459</name>
</gene>
<evidence type="ECO:0000313" key="1">
    <source>
        <dbReference type="EMBL" id="TWJ29928.1"/>
    </source>
</evidence>
<protein>
    <submittedName>
        <fullName evidence="1">Uncharacterized protein</fullName>
    </submittedName>
</protein>
<accession>A0A562WIF5</accession>
<organism evidence="1 2">
    <name type="scientific">Micromonospora sagamiensis</name>
    <dbReference type="NCBI Taxonomy" id="47875"/>
    <lineage>
        <taxon>Bacteria</taxon>
        <taxon>Bacillati</taxon>
        <taxon>Actinomycetota</taxon>
        <taxon>Actinomycetes</taxon>
        <taxon>Micromonosporales</taxon>
        <taxon>Micromonosporaceae</taxon>
        <taxon>Micromonospora</taxon>
    </lineage>
</organism>
<dbReference type="EMBL" id="VLLP01000001">
    <property type="protein sequence ID" value="TWJ29928.1"/>
    <property type="molecule type" value="Genomic_DNA"/>
</dbReference>
<reference evidence="1 2" key="1">
    <citation type="submission" date="2019-07" db="EMBL/GenBank/DDBJ databases">
        <title>R&amp;d 2014.</title>
        <authorList>
            <person name="Klenk H.-P."/>
        </authorList>
    </citation>
    <scope>NUCLEOTIDE SEQUENCE [LARGE SCALE GENOMIC DNA]</scope>
    <source>
        <strain evidence="1 2">DSM 43912</strain>
    </source>
</reference>